<dbReference type="Gramene" id="mRNA:HanXRQr2_Chr03g0107821">
    <property type="protein sequence ID" value="CDS:HanXRQr2_Chr03g0107821.1"/>
    <property type="gene ID" value="HanXRQr2_Chr03g0107821"/>
</dbReference>
<reference evidence="1" key="2">
    <citation type="submission" date="2020-06" db="EMBL/GenBank/DDBJ databases">
        <title>Helianthus annuus Genome sequencing and assembly Release 2.</title>
        <authorList>
            <person name="Gouzy J."/>
            <person name="Langlade N."/>
            <person name="Munos S."/>
        </authorList>
    </citation>
    <scope>NUCLEOTIDE SEQUENCE</scope>
    <source>
        <tissue evidence="1">Leaves</tissue>
    </source>
</reference>
<evidence type="ECO:0000313" key="2">
    <source>
        <dbReference type="Proteomes" id="UP000215914"/>
    </source>
</evidence>
<dbReference type="Proteomes" id="UP000215914">
    <property type="component" value="Unassembled WGS sequence"/>
</dbReference>
<proteinExistence type="predicted"/>
<dbReference type="EMBL" id="MNCJ02000318">
    <property type="protein sequence ID" value="KAF5814176.1"/>
    <property type="molecule type" value="Genomic_DNA"/>
</dbReference>
<accession>A0A9K3NVI0</accession>
<evidence type="ECO:0000313" key="1">
    <source>
        <dbReference type="EMBL" id="KAF5814176.1"/>
    </source>
</evidence>
<organism evidence="1 2">
    <name type="scientific">Helianthus annuus</name>
    <name type="common">Common sunflower</name>
    <dbReference type="NCBI Taxonomy" id="4232"/>
    <lineage>
        <taxon>Eukaryota</taxon>
        <taxon>Viridiplantae</taxon>
        <taxon>Streptophyta</taxon>
        <taxon>Embryophyta</taxon>
        <taxon>Tracheophyta</taxon>
        <taxon>Spermatophyta</taxon>
        <taxon>Magnoliopsida</taxon>
        <taxon>eudicotyledons</taxon>
        <taxon>Gunneridae</taxon>
        <taxon>Pentapetalae</taxon>
        <taxon>asterids</taxon>
        <taxon>campanulids</taxon>
        <taxon>Asterales</taxon>
        <taxon>Asteraceae</taxon>
        <taxon>Asteroideae</taxon>
        <taxon>Heliantheae alliance</taxon>
        <taxon>Heliantheae</taxon>
        <taxon>Helianthus</taxon>
    </lineage>
</organism>
<dbReference type="AlphaFoldDB" id="A0A9K3NVI0"/>
<comment type="caution">
    <text evidence="1">The sequence shown here is derived from an EMBL/GenBank/DDBJ whole genome shotgun (WGS) entry which is preliminary data.</text>
</comment>
<gene>
    <name evidence="1" type="ORF">HanXRQr2_Chr03g0107821</name>
</gene>
<protein>
    <submittedName>
        <fullName evidence="1">Uncharacterized protein</fullName>
    </submittedName>
</protein>
<reference evidence="1" key="1">
    <citation type="journal article" date="2017" name="Nature">
        <title>The sunflower genome provides insights into oil metabolism, flowering and Asterid evolution.</title>
        <authorList>
            <person name="Badouin H."/>
            <person name="Gouzy J."/>
            <person name="Grassa C.J."/>
            <person name="Murat F."/>
            <person name="Staton S.E."/>
            <person name="Cottret L."/>
            <person name="Lelandais-Briere C."/>
            <person name="Owens G.L."/>
            <person name="Carrere S."/>
            <person name="Mayjonade B."/>
            <person name="Legrand L."/>
            <person name="Gill N."/>
            <person name="Kane N.C."/>
            <person name="Bowers J.E."/>
            <person name="Hubner S."/>
            <person name="Bellec A."/>
            <person name="Berard A."/>
            <person name="Berges H."/>
            <person name="Blanchet N."/>
            <person name="Boniface M.C."/>
            <person name="Brunel D."/>
            <person name="Catrice O."/>
            <person name="Chaidir N."/>
            <person name="Claudel C."/>
            <person name="Donnadieu C."/>
            <person name="Faraut T."/>
            <person name="Fievet G."/>
            <person name="Helmstetter N."/>
            <person name="King M."/>
            <person name="Knapp S.J."/>
            <person name="Lai Z."/>
            <person name="Le Paslier M.C."/>
            <person name="Lippi Y."/>
            <person name="Lorenzon L."/>
            <person name="Mandel J.R."/>
            <person name="Marage G."/>
            <person name="Marchand G."/>
            <person name="Marquand E."/>
            <person name="Bret-Mestries E."/>
            <person name="Morien E."/>
            <person name="Nambeesan S."/>
            <person name="Nguyen T."/>
            <person name="Pegot-Espagnet P."/>
            <person name="Pouilly N."/>
            <person name="Raftis F."/>
            <person name="Sallet E."/>
            <person name="Schiex T."/>
            <person name="Thomas J."/>
            <person name="Vandecasteele C."/>
            <person name="Vares D."/>
            <person name="Vear F."/>
            <person name="Vautrin S."/>
            <person name="Crespi M."/>
            <person name="Mangin B."/>
            <person name="Burke J.M."/>
            <person name="Salse J."/>
            <person name="Munos S."/>
            <person name="Vincourt P."/>
            <person name="Rieseberg L.H."/>
            <person name="Langlade N.B."/>
        </authorList>
    </citation>
    <scope>NUCLEOTIDE SEQUENCE</scope>
    <source>
        <tissue evidence="1">Leaves</tissue>
    </source>
</reference>
<sequence length="56" mass="6375">MSECCRCYTRLRSRKPSLRGSLKTSSTHTEACKEPGIVPERACNRKERCRSQSTKA</sequence>
<name>A0A9K3NVI0_HELAN</name>
<keyword evidence="2" id="KW-1185">Reference proteome</keyword>